<comment type="caution">
    <text evidence="2">The sequence shown here is derived from an EMBL/GenBank/DDBJ whole genome shotgun (WGS) entry which is preliminary data.</text>
</comment>
<dbReference type="EMBL" id="JAACNO010000163">
    <property type="protein sequence ID" value="KAF4149522.1"/>
    <property type="molecule type" value="Genomic_DNA"/>
</dbReference>
<reference evidence="2" key="1">
    <citation type="submission" date="2020-03" db="EMBL/GenBank/DDBJ databases">
        <title>Hybrid Assembly of Korean Phytophthora infestans isolates.</title>
        <authorList>
            <person name="Prokchorchik M."/>
            <person name="Lee Y."/>
            <person name="Seo J."/>
            <person name="Cho J.-H."/>
            <person name="Park Y.-E."/>
            <person name="Jang D.-C."/>
            <person name="Im J.-S."/>
            <person name="Choi J.-G."/>
            <person name="Park H.-J."/>
            <person name="Lee G.-B."/>
            <person name="Lee Y.-G."/>
            <person name="Hong S.-Y."/>
            <person name="Cho K."/>
            <person name="Sohn K.H."/>
        </authorList>
    </citation>
    <scope>NUCLEOTIDE SEQUENCE</scope>
    <source>
        <strain evidence="2">KR_2_A2</strain>
    </source>
</reference>
<evidence type="ECO:0000313" key="3">
    <source>
        <dbReference type="Proteomes" id="UP000704712"/>
    </source>
</evidence>
<evidence type="ECO:0000256" key="1">
    <source>
        <dbReference type="SAM" id="MobiDB-lite"/>
    </source>
</evidence>
<organism evidence="2 3">
    <name type="scientific">Phytophthora infestans</name>
    <name type="common">Potato late blight agent</name>
    <name type="synonym">Botrytis infestans</name>
    <dbReference type="NCBI Taxonomy" id="4787"/>
    <lineage>
        <taxon>Eukaryota</taxon>
        <taxon>Sar</taxon>
        <taxon>Stramenopiles</taxon>
        <taxon>Oomycota</taxon>
        <taxon>Peronosporomycetes</taxon>
        <taxon>Peronosporales</taxon>
        <taxon>Peronosporaceae</taxon>
        <taxon>Phytophthora</taxon>
    </lineage>
</organism>
<feature type="compositionally biased region" description="Polar residues" evidence="1">
    <location>
        <begin position="25"/>
        <end position="36"/>
    </location>
</feature>
<sequence length="72" mass="7764">MSAQTLADGEPDGVATLYDGDTTSDDGPSQELSSRQGGKEKILGDSFKFRMQSICRWRPGHGCSRGSSARRI</sequence>
<protein>
    <submittedName>
        <fullName evidence="2">Uncharacterized protein</fullName>
    </submittedName>
</protein>
<feature type="region of interest" description="Disordered" evidence="1">
    <location>
        <begin position="1"/>
        <end position="43"/>
    </location>
</feature>
<evidence type="ECO:0000313" key="2">
    <source>
        <dbReference type="EMBL" id="KAF4149522.1"/>
    </source>
</evidence>
<proteinExistence type="predicted"/>
<dbReference type="AlphaFoldDB" id="A0A8S9VDU2"/>
<dbReference type="Proteomes" id="UP000704712">
    <property type="component" value="Unassembled WGS sequence"/>
</dbReference>
<name>A0A8S9VDU2_PHYIN</name>
<gene>
    <name evidence="2" type="ORF">GN958_ATG01285</name>
</gene>
<accession>A0A8S9VDU2</accession>